<name>A0ABQ3PSK2_9ACTN</name>
<evidence type="ECO:0000313" key="2">
    <source>
        <dbReference type="Proteomes" id="UP001052739"/>
    </source>
</evidence>
<reference evidence="1" key="1">
    <citation type="submission" date="2024-05" db="EMBL/GenBank/DDBJ databases">
        <title>Whole genome shotgun sequence of Streptomyces hydrogenans NBRC 13475.</title>
        <authorList>
            <person name="Komaki H."/>
            <person name="Tamura T."/>
        </authorList>
    </citation>
    <scope>NUCLEOTIDE SEQUENCE</scope>
    <source>
        <strain evidence="1">NBRC 13475</strain>
    </source>
</reference>
<comment type="caution">
    <text evidence="1">The sequence shown here is derived from an EMBL/GenBank/DDBJ whole genome shotgun (WGS) entry which is preliminary data.</text>
</comment>
<organism evidence="1 2">
    <name type="scientific">Streptomyces hydrogenans</name>
    <dbReference type="NCBI Taxonomy" id="1873719"/>
    <lineage>
        <taxon>Bacteria</taxon>
        <taxon>Bacillati</taxon>
        <taxon>Actinomycetota</taxon>
        <taxon>Actinomycetes</taxon>
        <taxon>Kitasatosporales</taxon>
        <taxon>Streptomycetaceae</taxon>
        <taxon>Streptomyces</taxon>
    </lineage>
</organism>
<proteinExistence type="predicted"/>
<gene>
    <name evidence="1" type="ORF">Shyd_93550</name>
</gene>
<keyword evidence="2" id="KW-1185">Reference proteome</keyword>
<accession>A0ABQ3PSK2</accession>
<evidence type="ECO:0000313" key="1">
    <source>
        <dbReference type="EMBL" id="GHI27984.1"/>
    </source>
</evidence>
<protein>
    <submittedName>
        <fullName evidence="1">Uncharacterized protein</fullName>
    </submittedName>
</protein>
<dbReference type="Proteomes" id="UP001052739">
    <property type="component" value="Unassembled WGS sequence"/>
</dbReference>
<sequence>MDRLVGPLREPQFADHLLHARVALGGRRVPGEAQLGRVREGAPDGQLEVQDVVLRDEPDALAQLGVVPVEVATVVEGPCPGRRAAAR</sequence>
<dbReference type="EMBL" id="BNDW01000117">
    <property type="protein sequence ID" value="GHI27984.1"/>
    <property type="molecule type" value="Genomic_DNA"/>
</dbReference>